<feature type="transmembrane region" description="Helical" evidence="1">
    <location>
        <begin position="35"/>
        <end position="55"/>
    </location>
</feature>
<keyword evidence="1" id="KW-0812">Transmembrane</keyword>
<dbReference type="RefSeq" id="WP_145199759.1">
    <property type="nucleotide sequence ID" value="NZ_CP036267.1"/>
</dbReference>
<reference evidence="2 3" key="1">
    <citation type="submission" date="2019-02" db="EMBL/GenBank/DDBJ databases">
        <title>Deep-cultivation of Planctomycetes and their phenomic and genomic characterization uncovers novel biology.</title>
        <authorList>
            <person name="Wiegand S."/>
            <person name="Jogler M."/>
            <person name="Boedeker C."/>
            <person name="Pinto D."/>
            <person name="Vollmers J."/>
            <person name="Rivas-Marin E."/>
            <person name="Kohn T."/>
            <person name="Peeters S.H."/>
            <person name="Heuer A."/>
            <person name="Rast P."/>
            <person name="Oberbeckmann S."/>
            <person name="Bunk B."/>
            <person name="Jeske O."/>
            <person name="Meyerdierks A."/>
            <person name="Storesund J.E."/>
            <person name="Kallscheuer N."/>
            <person name="Luecker S."/>
            <person name="Lage O.M."/>
            <person name="Pohl T."/>
            <person name="Merkel B.J."/>
            <person name="Hornburger P."/>
            <person name="Mueller R.-W."/>
            <person name="Bruemmer F."/>
            <person name="Labrenz M."/>
            <person name="Spormann A.M."/>
            <person name="Op den Camp H."/>
            <person name="Overmann J."/>
            <person name="Amann R."/>
            <person name="Jetten M.S.M."/>
            <person name="Mascher T."/>
            <person name="Medema M.H."/>
            <person name="Devos D.P."/>
            <person name="Kaster A.-K."/>
            <person name="Ovreas L."/>
            <person name="Rohde M."/>
            <person name="Galperin M.Y."/>
            <person name="Jogler C."/>
        </authorList>
    </citation>
    <scope>NUCLEOTIDE SEQUENCE [LARGE SCALE GENOMIC DNA]</scope>
    <source>
        <strain evidence="2 3">Mal48</strain>
    </source>
</reference>
<evidence type="ECO:0000256" key="1">
    <source>
        <dbReference type="SAM" id="Phobius"/>
    </source>
</evidence>
<name>A0A517QP77_9PLAN</name>
<keyword evidence="1" id="KW-0472">Membrane</keyword>
<organism evidence="2 3">
    <name type="scientific">Thalassoglobus polymorphus</name>
    <dbReference type="NCBI Taxonomy" id="2527994"/>
    <lineage>
        <taxon>Bacteria</taxon>
        <taxon>Pseudomonadati</taxon>
        <taxon>Planctomycetota</taxon>
        <taxon>Planctomycetia</taxon>
        <taxon>Planctomycetales</taxon>
        <taxon>Planctomycetaceae</taxon>
        <taxon>Thalassoglobus</taxon>
    </lineage>
</organism>
<accession>A0A517QP77</accession>
<keyword evidence="1" id="KW-1133">Transmembrane helix</keyword>
<feature type="transmembrane region" description="Helical" evidence="1">
    <location>
        <begin position="7"/>
        <end position="23"/>
    </location>
</feature>
<feature type="transmembrane region" description="Helical" evidence="1">
    <location>
        <begin position="488"/>
        <end position="511"/>
    </location>
</feature>
<dbReference type="Proteomes" id="UP000315724">
    <property type="component" value="Chromosome"/>
</dbReference>
<feature type="transmembrane region" description="Helical" evidence="1">
    <location>
        <begin position="577"/>
        <end position="595"/>
    </location>
</feature>
<proteinExistence type="predicted"/>
<evidence type="ECO:0000313" key="2">
    <source>
        <dbReference type="EMBL" id="QDT33448.1"/>
    </source>
</evidence>
<dbReference type="EMBL" id="CP036267">
    <property type="protein sequence ID" value="QDT33448.1"/>
    <property type="molecule type" value="Genomic_DNA"/>
</dbReference>
<protein>
    <submittedName>
        <fullName evidence="2">Uncharacterized protein</fullName>
    </submittedName>
</protein>
<evidence type="ECO:0000313" key="3">
    <source>
        <dbReference type="Proteomes" id="UP000315724"/>
    </source>
</evidence>
<keyword evidence="3" id="KW-1185">Reference proteome</keyword>
<gene>
    <name evidence="2" type="ORF">Mal48_27010</name>
</gene>
<dbReference type="OrthoDB" id="259178at2"/>
<dbReference type="AlphaFoldDB" id="A0A517QP77"/>
<sequence length="607" mass="67692">MKRTVPLLITAIAGFVLIVSFFIPDLKGWGEDAAVWFDILAAIAFVLGGGNLLKLHLKTMSDKKPGWGYSAITIVAFLVTLIFGLFKIGSPPRSNVEFYGETFVSYPLEAMPEFRIAGELPHREDDKPIPASVRTQLREENGELIFIGWMSRDQKSDLLKYRETLDWQCRVETLFTASQPSLLQDRVRFYPAHTSLAFKGVLTEEREAELRTLLPDSETAKQAIEELASRTRQTTTIQSSGIPESFKIPEEAKTYFKEDQAKITLVGPLSPELQKEIVFNWSGFEPAMPLTAEQEEELFVQIENAGRKLTDEQSVVFKNFFAAEWHPDVMVAAINTAGIPPQKEKTACELLEEQQAGAKELVLELPTPEPTLLNPEQIRAVTRFVNEPGQTVEELKTELSSLGEITAAQLASIDEFINGLPRHADVLKALGLELLRTGPLTPEQREVLFQPAATHYAWKTDIGRLFVASHQIKYPWSGSYTAQGNPFWWIYEYVLQPLMTTTFAMLAFYVASAAFRAFRAKNLEATLLLGTAFIVLLGRTYLGVQLTAWVPDALSALKIDQMTVYIMKIFNTAGNRAIMIGIALGIASTSLKVLLGIDRSYLGSGDD</sequence>
<dbReference type="KEGG" id="tpol:Mal48_27010"/>
<feature type="transmembrane region" description="Helical" evidence="1">
    <location>
        <begin position="67"/>
        <end position="86"/>
    </location>
</feature>
<feature type="transmembrane region" description="Helical" evidence="1">
    <location>
        <begin position="523"/>
        <end position="542"/>
    </location>
</feature>